<sequence length="69" mass="7622">MNERIEQIIGANVQRLRQEQGHSKTAFCLMAGISRPYLDKVEAGEANITVRQLERLASGLGVEPVDLIS</sequence>
<evidence type="ECO:0000256" key="2">
    <source>
        <dbReference type="ARBA" id="ARBA00023125"/>
    </source>
</evidence>
<dbReference type="Gene3D" id="1.10.260.40">
    <property type="entry name" value="lambda repressor-like DNA-binding domains"/>
    <property type="match status" value="1"/>
</dbReference>
<evidence type="ECO:0000313" key="6">
    <source>
        <dbReference type="Proteomes" id="UP000753256"/>
    </source>
</evidence>
<dbReference type="InterPro" id="IPR010982">
    <property type="entry name" value="Lambda_DNA-bd_dom_sf"/>
</dbReference>
<dbReference type="Pfam" id="PF01381">
    <property type="entry name" value="HTH_3"/>
    <property type="match status" value="1"/>
</dbReference>
<proteinExistence type="predicted"/>
<evidence type="ECO:0000313" key="5">
    <source>
        <dbReference type="EMBL" id="HJG36567.1"/>
    </source>
</evidence>
<gene>
    <name evidence="5" type="ORF">K8V70_01700</name>
</gene>
<dbReference type="PANTHER" id="PTHR46797:SF23">
    <property type="entry name" value="HTH-TYPE TRANSCRIPTIONAL REGULATOR SUTR"/>
    <property type="match status" value="1"/>
</dbReference>
<dbReference type="InterPro" id="IPR001387">
    <property type="entry name" value="Cro/C1-type_HTH"/>
</dbReference>
<name>A0A921IRR5_9ACTN</name>
<dbReference type="RefSeq" id="WP_102371368.1">
    <property type="nucleotide sequence ID" value="NZ_CALUIL010000024.1"/>
</dbReference>
<keyword evidence="1" id="KW-0805">Transcription regulation</keyword>
<evidence type="ECO:0000256" key="3">
    <source>
        <dbReference type="ARBA" id="ARBA00023163"/>
    </source>
</evidence>
<dbReference type="PANTHER" id="PTHR46797">
    <property type="entry name" value="HTH-TYPE TRANSCRIPTIONAL REGULATOR"/>
    <property type="match status" value="1"/>
</dbReference>
<reference evidence="5" key="1">
    <citation type="journal article" date="2021" name="PeerJ">
        <title>Extensive microbial diversity within the chicken gut microbiome revealed by metagenomics and culture.</title>
        <authorList>
            <person name="Gilroy R."/>
            <person name="Ravi A."/>
            <person name="Getino M."/>
            <person name="Pursley I."/>
            <person name="Horton D.L."/>
            <person name="Alikhan N.F."/>
            <person name="Baker D."/>
            <person name="Gharbi K."/>
            <person name="Hall N."/>
            <person name="Watson M."/>
            <person name="Adriaenssens E.M."/>
            <person name="Foster-Nyarko E."/>
            <person name="Jarju S."/>
            <person name="Secka A."/>
            <person name="Antonio M."/>
            <person name="Oren A."/>
            <person name="Chaudhuri R.R."/>
            <person name="La Ragione R."/>
            <person name="Hildebrand F."/>
            <person name="Pallen M.J."/>
        </authorList>
    </citation>
    <scope>NUCLEOTIDE SEQUENCE</scope>
    <source>
        <strain evidence="5">ChiHjej13B12-9602</strain>
    </source>
</reference>
<dbReference type="GO" id="GO:0005829">
    <property type="term" value="C:cytosol"/>
    <property type="evidence" value="ECO:0007669"/>
    <property type="project" value="TreeGrafter"/>
</dbReference>
<dbReference type="AlphaFoldDB" id="A0A921IRR5"/>
<dbReference type="SMART" id="SM00530">
    <property type="entry name" value="HTH_XRE"/>
    <property type="match status" value="1"/>
</dbReference>
<dbReference type="GO" id="GO:0003677">
    <property type="term" value="F:DNA binding"/>
    <property type="evidence" value="ECO:0007669"/>
    <property type="project" value="UniProtKB-KW"/>
</dbReference>
<evidence type="ECO:0000259" key="4">
    <source>
        <dbReference type="PROSITE" id="PS50943"/>
    </source>
</evidence>
<dbReference type="PROSITE" id="PS50943">
    <property type="entry name" value="HTH_CROC1"/>
    <property type="match status" value="1"/>
</dbReference>
<comment type="caution">
    <text evidence="5">The sequence shown here is derived from an EMBL/GenBank/DDBJ whole genome shotgun (WGS) entry which is preliminary data.</text>
</comment>
<evidence type="ECO:0000256" key="1">
    <source>
        <dbReference type="ARBA" id="ARBA00023015"/>
    </source>
</evidence>
<keyword evidence="3" id="KW-0804">Transcription</keyword>
<feature type="domain" description="HTH cro/C1-type" evidence="4">
    <location>
        <begin position="13"/>
        <end position="67"/>
    </location>
</feature>
<reference evidence="5" key="2">
    <citation type="submission" date="2021-09" db="EMBL/GenBank/DDBJ databases">
        <authorList>
            <person name="Gilroy R."/>
        </authorList>
    </citation>
    <scope>NUCLEOTIDE SEQUENCE</scope>
    <source>
        <strain evidence="5">ChiHjej13B12-9602</strain>
    </source>
</reference>
<keyword evidence="2" id="KW-0238">DNA-binding</keyword>
<dbReference type="EMBL" id="DYUZ01000007">
    <property type="protein sequence ID" value="HJG36567.1"/>
    <property type="molecule type" value="Genomic_DNA"/>
</dbReference>
<dbReference type="InterPro" id="IPR050807">
    <property type="entry name" value="TransReg_Diox_bact_type"/>
</dbReference>
<protein>
    <submittedName>
        <fullName evidence="5">Helix-turn-helix domain-containing protein</fullName>
    </submittedName>
</protein>
<dbReference type="OrthoDB" id="3197401at2"/>
<organism evidence="5 6">
    <name type="scientific">Enorma phocaeensis</name>
    <dbReference type="NCBI Taxonomy" id="1871019"/>
    <lineage>
        <taxon>Bacteria</taxon>
        <taxon>Bacillati</taxon>
        <taxon>Actinomycetota</taxon>
        <taxon>Coriobacteriia</taxon>
        <taxon>Coriobacteriales</taxon>
        <taxon>Coriobacteriaceae</taxon>
        <taxon>Enorma</taxon>
    </lineage>
</organism>
<accession>A0A921IRR5</accession>
<dbReference type="GO" id="GO:0003700">
    <property type="term" value="F:DNA-binding transcription factor activity"/>
    <property type="evidence" value="ECO:0007669"/>
    <property type="project" value="TreeGrafter"/>
</dbReference>
<dbReference type="Proteomes" id="UP000753256">
    <property type="component" value="Unassembled WGS sequence"/>
</dbReference>
<dbReference type="CDD" id="cd00093">
    <property type="entry name" value="HTH_XRE"/>
    <property type="match status" value="1"/>
</dbReference>
<dbReference type="SUPFAM" id="SSF47413">
    <property type="entry name" value="lambda repressor-like DNA-binding domains"/>
    <property type="match status" value="1"/>
</dbReference>